<dbReference type="GeneID" id="15013151"/>
<sequence length="158" mass="18089">MRKQPYEPSVWGVGYRGVGDYATTHPSYKIWQAMLQRCYSKEFRQYHNYGGKGVTVCEDWHNFQNFAKWYDDNYIEGYHLDKDAGGGMEYSPSTCTFMSQSDNTRESQSKTYMLRDPKGNLVTFTGLNKFGRKIGSSPSNILRVLSGKGKSVKGYTKP</sequence>
<accession>M4SLD1</accession>
<dbReference type="InterPro" id="IPR036388">
    <property type="entry name" value="WH-like_DNA-bd_sf"/>
</dbReference>
<dbReference type="EMBL" id="HQ634196">
    <property type="protein sequence ID" value="AGH57157.1"/>
    <property type="molecule type" value="Genomic_DNA"/>
</dbReference>
<reference evidence="1 2" key="1">
    <citation type="submission" date="2010-11" db="EMBL/GenBank/DDBJ databases">
        <title>The Genome Sequence of Vibrio phage VBP32.</title>
        <authorList>
            <consortium name="The Broad Institute Genome Sequencing Platform"/>
            <person name="Henn M.R."/>
            <person name="Wharam S."/>
            <person name="Gilg I."/>
            <person name="Martinez Martinez J."/>
            <person name="Wilson W."/>
            <person name="Levin J."/>
            <person name="Malboeuf C."/>
            <person name="Casali M."/>
            <person name="Russ C."/>
            <person name="Lennon N."/>
            <person name="Chapman S.B."/>
            <person name="Erlich R."/>
            <person name="Young S.K."/>
            <person name="Yandava C."/>
            <person name="Zeng Q."/>
            <person name="Fitzgerald M.F."/>
            <person name="Alvarado L."/>
            <person name="Anderson S."/>
            <person name="Berlin A."/>
            <person name="Chen Z."/>
            <person name="Freedman E."/>
            <person name="Gellesch M."/>
            <person name="Goldberg J."/>
            <person name="Green L."/>
            <person name="Griggs A."/>
            <person name="Gujja S."/>
            <person name="Heilman E."/>
            <person name="Heiman D."/>
            <person name="Hollinger A."/>
            <person name="Howarth C."/>
            <person name="Larson L."/>
            <person name="Mehta T."/>
            <person name="Neiman D."/>
            <person name="Pearson M."/>
            <person name="Roberts A."/>
            <person name="Ryan E."/>
            <person name="Saif S."/>
            <person name="Shea T."/>
            <person name="Shenoy N."/>
            <person name="Sisk P."/>
            <person name="Stolte C."/>
            <person name="Sykes S."/>
            <person name="White J."/>
            <person name="Haas B."/>
            <person name="Nusbaum C."/>
            <person name="Birren B."/>
        </authorList>
    </citation>
    <scope>NUCLEOTIDE SEQUENCE [LARGE SCALE GENOMIC DNA]</scope>
    <source>
        <strain evidence="1 2">VBP32</strain>
    </source>
</reference>
<evidence type="ECO:0000313" key="2">
    <source>
        <dbReference type="Proteomes" id="UP000201725"/>
    </source>
</evidence>
<dbReference type="RefSeq" id="YP_007676508.1">
    <property type="nucleotide sequence ID" value="NC_020868.1"/>
</dbReference>
<protein>
    <submittedName>
        <fullName evidence="1">Uncharacterized protein</fullName>
    </submittedName>
</protein>
<name>M4SLD1_9CAUD</name>
<dbReference type="KEGG" id="vg:15013151"/>
<dbReference type="Proteomes" id="UP000201725">
    <property type="component" value="Segment"/>
</dbReference>
<proteinExistence type="predicted"/>
<dbReference type="Gene3D" id="1.10.10.10">
    <property type="entry name" value="Winged helix-like DNA-binding domain superfamily/Winged helix DNA-binding domain"/>
    <property type="match status" value="1"/>
</dbReference>
<gene>
    <name evidence="1" type="ORF">VPMG_00018</name>
</gene>
<organism evidence="1 2">
    <name type="scientific">Vibrio phage VBP32</name>
    <dbReference type="NCBI Taxonomy" id="754072"/>
    <lineage>
        <taxon>Viruses</taxon>
        <taxon>Duplodnaviria</taxon>
        <taxon>Heunggongvirae</taxon>
        <taxon>Uroviricota</taxon>
        <taxon>Caudoviricetes</taxon>
        <taxon>Schitoviridae</taxon>
        <taxon>Fuhrmanvirinae</taxon>
        <taxon>Stoningtonvirus</taxon>
        <taxon>Stoningtonvirus VBP47</taxon>
    </lineage>
</organism>
<evidence type="ECO:0000313" key="1">
    <source>
        <dbReference type="EMBL" id="AGH57157.1"/>
    </source>
</evidence>